<reference evidence="1" key="1">
    <citation type="submission" date="2014-09" db="EMBL/GenBank/DDBJ databases">
        <authorList>
            <person name="Magalhaes I.L.F."/>
            <person name="Oliveira U."/>
            <person name="Santos F.R."/>
            <person name="Vidigal T.H.D.A."/>
            <person name="Brescovit A.D."/>
            <person name="Santos A.J."/>
        </authorList>
    </citation>
    <scope>NUCLEOTIDE SEQUENCE</scope>
    <source>
        <tissue evidence="1">Shoot tissue taken approximately 20 cm above the soil surface</tissue>
    </source>
</reference>
<evidence type="ECO:0000313" key="1">
    <source>
        <dbReference type="EMBL" id="JAD27286.1"/>
    </source>
</evidence>
<organism evidence="1">
    <name type="scientific">Arundo donax</name>
    <name type="common">Giant reed</name>
    <name type="synonym">Donax arundinaceus</name>
    <dbReference type="NCBI Taxonomy" id="35708"/>
    <lineage>
        <taxon>Eukaryota</taxon>
        <taxon>Viridiplantae</taxon>
        <taxon>Streptophyta</taxon>
        <taxon>Embryophyta</taxon>
        <taxon>Tracheophyta</taxon>
        <taxon>Spermatophyta</taxon>
        <taxon>Magnoliopsida</taxon>
        <taxon>Liliopsida</taxon>
        <taxon>Poales</taxon>
        <taxon>Poaceae</taxon>
        <taxon>PACMAD clade</taxon>
        <taxon>Arundinoideae</taxon>
        <taxon>Arundineae</taxon>
        <taxon>Arundo</taxon>
    </lineage>
</organism>
<dbReference type="EMBL" id="GBRH01270609">
    <property type="protein sequence ID" value="JAD27286.1"/>
    <property type="molecule type" value="Transcribed_RNA"/>
</dbReference>
<proteinExistence type="predicted"/>
<sequence length="74" mass="8473">MDCTRQNQKFSLCFMANSCFPQLSCVRVEMTPSRAESAAVTGNSICNCERCVVLPFWIQKLFSFGWQTIVKRDI</sequence>
<reference evidence="1" key="2">
    <citation type="journal article" date="2015" name="Data Brief">
        <title>Shoot transcriptome of the giant reed, Arundo donax.</title>
        <authorList>
            <person name="Barrero R.A."/>
            <person name="Guerrero F.D."/>
            <person name="Moolhuijzen P."/>
            <person name="Goolsby J.A."/>
            <person name="Tidwell J."/>
            <person name="Bellgard S.E."/>
            <person name="Bellgard M.I."/>
        </authorList>
    </citation>
    <scope>NUCLEOTIDE SEQUENCE</scope>
    <source>
        <tissue evidence="1">Shoot tissue taken approximately 20 cm above the soil surface</tissue>
    </source>
</reference>
<name>A0A0A8YL90_ARUDO</name>
<dbReference type="AlphaFoldDB" id="A0A0A8YL90"/>
<protein>
    <submittedName>
        <fullName evidence="1">Uncharacterized protein</fullName>
    </submittedName>
</protein>
<accession>A0A0A8YL90</accession>